<name>A0A1X0QVF4_RHIZD</name>
<accession>A0A1X0QVF4</accession>
<dbReference type="OrthoDB" id="10383352at2759"/>
<dbReference type="Proteomes" id="UP000242414">
    <property type="component" value="Unassembled WGS sequence"/>
</dbReference>
<organism evidence="1">
    <name type="scientific">Rhizopus microsporus var. microsporus</name>
    <dbReference type="NCBI Taxonomy" id="86635"/>
    <lineage>
        <taxon>Eukaryota</taxon>
        <taxon>Fungi</taxon>
        <taxon>Fungi incertae sedis</taxon>
        <taxon>Mucoromycota</taxon>
        <taxon>Mucoromycotina</taxon>
        <taxon>Mucoromycetes</taxon>
        <taxon>Mucorales</taxon>
        <taxon>Mucorineae</taxon>
        <taxon>Rhizopodaceae</taxon>
        <taxon>Rhizopus</taxon>
    </lineage>
</organism>
<gene>
    <name evidence="1" type="ORF">BCV72DRAFT_244177</name>
</gene>
<sequence>MCAQMETFRYLMSVHYRSSSQAAIDANAPLNSTLKTLTLKVRTIERASLAAYFRLLLSVRHMIINSIFSSMNEVKSKVDMLLGIYDGLSDKTRYLVDIEHENGARREWTEAVNGNPLIKVSVKVGLVFLLDDF</sequence>
<dbReference type="VEuPathDB" id="FungiDB:BCV72DRAFT_244177"/>
<dbReference type="AlphaFoldDB" id="A0A1X0QVF4"/>
<protein>
    <submittedName>
        <fullName evidence="1">Uncharacterized protein</fullName>
    </submittedName>
</protein>
<dbReference type="EMBL" id="KV921994">
    <property type="protein sequence ID" value="ORE03698.1"/>
    <property type="molecule type" value="Genomic_DNA"/>
</dbReference>
<reference evidence="1" key="1">
    <citation type="journal article" date="2016" name="Proc. Natl. Acad. Sci. U.S.A.">
        <title>Lipid metabolic changes in an early divergent fungus govern the establishment of a mutualistic symbiosis with endobacteria.</title>
        <authorList>
            <person name="Lastovetsky O.A."/>
            <person name="Gaspar M.L."/>
            <person name="Mondo S.J."/>
            <person name="LaButti K.M."/>
            <person name="Sandor L."/>
            <person name="Grigoriev I.V."/>
            <person name="Henry S.A."/>
            <person name="Pawlowska T.E."/>
        </authorList>
    </citation>
    <scope>NUCLEOTIDE SEQUENCE [LARGE SCALE GENOMIC DNA]</scope>
    <source>
        <strain evidence="1">ATCC 52814</strain>
    </source>
</reference>
<evidence type="ECO:0000313" key="1">
    <source>
        <dbReference type="EMBL" id="ORE03698.1"/>
    </source>
</evidence>
<proteinExistence type="predicted"/>